<keyword evidence="5" id="KW-1185">Reference proteome</keyword>
<dbReference type="InterPro" id="IPR036259">
    <property type="entry name" value="MFS_trans_sf"/>
</dbReference>
<feature type="transmembrane region" description="Helical" evidence="3">
    <location>
        <begin position="182"/>
        <end position="204"/>
    </location>
</feature>
<name>A0A1E4T4V8_9ASCO</name>
<dbReference type="EMBL" id="KV453849">
    <property type="protein sequence ID" value="ODV86784.1"/>
    <property type="molecule type" value="Genomic_DNA"/>
</dbReference>
<feature type="transmembrane region" description="Helical" evidence="3">
    <location>
        <begin position="244"/>
        <end position="266"/>
    </location>
</feature>
<keyword evidence="3" id="KW-1133">Transmembrane helix</keyword>
<dbReference type="GO" id="GO:0016020">
    <property type="term" value="C:membrane"/>
    <property type="evidence" value="ECO:0007669"/>
    <property type="project" value="UniProtKB-SubCell"/>
</dbReference>
<evidence type="ECO:0008006" key="6">
    <source>
        <dbReference type="Google" id="ProtNLM"/>
    </source>
</evidence>
<evidence type="ECO:0000256" key="1">
    <source>
        <dbReference type="ARBA" id="ARBA00004141"/>
    </source>
</evidence>
<feature type="transmembrane region" description="Helical" evidence="3">
    <location>
        <begin position="445"/>
        <end position="463"/>
    </location>
</feature>
<dbReference type="Proteomes" id="UP000094801">
    <property type="component" value="Unassembled WGS sequence"/>
</dbReference>
<organism evidence="4 5">
    <name type="scientific">[Candida] arabinofermentans NRRL YB-2248</name>
    <dbReference type="NCBI Taxonomy" id="983967"/>
    <lineage>
        <taxon>Eukaryota</taxon>
        <taxon>Fungi</taxon>
        <taxon>Dikarya</taxon>
        <taxon>Ascomycota</taxon>
        <taxon>Saccharomycotina</taxon>
        <taxon>Pichiomycetes</taxon>
        <taxon>Pichiales</taxon>
        <taxon>Pichiaceae</taxon>
        <taxon>Ogataea</taxon>
        <taxon>Ogataea/Candida clade</taxon>
    </lineage>
</organism>
<comment type="subcellular location">
    <subcellularLocation>
        <location evidence="1">Membrane</location>
        <topology evidence="1">Multi-pass membrane protein</topology>
    </subcellularLocation>
</comment>
<dbReference type="InterPro" id="IPR050327">
    <property type="entry name" value="Proton-linked_MCT"/>
</dbReference>
<dbReference type="AlphaFoldDB" id="A0A1E4T4V8"/>
<evidence type="ECO:0000256" key="3">
    <source>
        <dbReference type="SAM" id="Phobius"/>
    </source>
</evidence>
<dbReference type="SUPFAM" id="SSF103473">
    <property type="entry name" value="MFS general substrate transporter"/>
    <property type="match status" value="1"/>
</dbReference>
<dbReference type="PANTHER" id="PTHR11360:SF315">
    <property type="entry name" value="TRANSPORTER MCH2-RELATED"/>
    <property type="match status" value="1"/>
</dbReference>
<dbReference type="PANTHER" id="PTHR11360">
    <property type="entry name" value="MONOCARBOXYLATE TRANSPORTER"/>
    <property type="match status" value="1"/>
</dbReference>
<feature type="transmembrane region" description="Helical" evidence="3">
    <location>
        <begin position="420"/>
        <end position="439"/>
    </location>
</feature>
<dbReference type="CDD" id="cd17352">
    <property type="entry name" value="MFS_MCT_SLC16"/>
    <property type="match status" value="1"/>
</dbReference>
<dbReference type="Pfam" id="PF07690">
    <property type="entry name" value="MFS_1"/>
    <property type="match status" value="1"/>
</dbReference>
<accession>A0A1E4T4V8</accession>
<dbReference type="OrthoDB" id="2213137at2759"/>
<proteinExistence type="inferred from homology"/>
<comment type="similarity">
    <text evidence="2">Belongs to the major facilitator superfamily. Monocarboxylate porter (TC 2.A.1.13) family.</text>
</comment>
<sequence length="590" mass="66314">MSSKASSQRSSESSVNSLDSNDLTKVYDGLDSTFPYKTKLTKIHTLTATLSNTLKQFADQVKDDNLQSEATLMELKRNEIGRMLTNLELGDTIRISTYFDENQTEREKMTDLQSLSQNIHFERETPEEESNGCDIPPQDVGYAWIICAAETLMMISTWGATTSFGIYISYWMNNNYFDSAPAVNYALSTSIILFLAQAMAPLAILCGNVIGLRPTMIFGSIIHFTGFLLCSFSKKLWQLYLTQGVLIGFGFSFMFNPGMLVFAGWFSKRRAFASGICIAGAGAGGMVFTLAGQKMIERTGNTSWPIRMIGIIVFTINFSVSFVIRERIPKVRERTWESVKKQCAIIFNFEVLKFWPFWSISLWIGTGIISFIVITYSLASFATFIGLSTTTGAHLTAVFNGCQAIGRPILGLTGDKFGRINLALCLNIFVTILILAFWINCTDFISLLLFAIVSGLVTGWCQVLNQAILPDSIPINLFPSAWSFQNIILGSFCRFSEVVALKLRQKNMSKPFLHAQLFAGILVIGSFFFLVPVREWKVRGLIRSRLDQTEKELKVEDKLELLYKRRDRYNNLLSTGFKGYMSRLLYPIKA</sequence>
<keyword evidence="3" id="KW-0812">Transmembrane</keyword>
<feature type="transmembrane region" description="Helical" evidence="3">
    <location>
        <begin position="272"/>
        <end position="292"/>
    </location>
</feature>
<evidence type="ECO:0000256" key="2">
    <source>
        <dbReference type="ARBA" id="ARBA00006727"/>
    </source>
</evidence>
<feature type="transmembrane region" description="Helical" evidence="3">
    <location>
        <begin position="210"/>
        <end position="232"/>
    </location>
</feature>
<reference evidence="5" key="1">
    <citation type="submission" date="2016-04" db="EMBL/GenBank/DDBJ databases">
        <title>Comparative genomics of biotechnologically important yeasts.</title>
        <authorList>
            <consortium name="DOE Joint Genome Institute"/>
            <person name="Riley R."/>
            <person name="Haridas S."/>
            <person name="Wolfe K.H."/>
            <person name="Lopes M.R."/>
            <person name="Hittinger C.T."/>
            <person name="Goker M."/>
            <person name="Salamov A."/>
            <person name="Wisecaver J."/>
            <person name="Long T.M."/>
            <person name="Aerts A.L."/>
            <person name="Barry K."/>
            <person name="Choi C."/>
            <person name="Clum A."/>
            <person name="Coughlan A.Y."/>
            <person name="Deshpande S."/>
            <person name="Douglass A.P."/>
            <person name="Hanson S.J."/>
            <person name="Klenk H.-P."/>
            <person name="Labutti K."/>
            <person name="Lapidus A."/>
            <person name="Lindquist E."/>
            <person name="Lipzen A."/>
            <person name="Meier-Kolthoff J.P."/>
            <person name="Ohm R.A."/>
            <person name="Otillar R.P."/>
            <person name="Pangilinan J."/>
            <person name="Peng Y."/>
            <person name="Rokas A."/>
            <person name="Rosa C.A."/>
            <person name="Scheuner C."/>
            <person name="Sibirny A.A."/>
            <person name="Slot J.C."/>
            <person name="Stielow J.B."/>
            <person name="Sun H."/>
            <person name="Kurtzman C.P."/>
            <person name="Blackwell M."/>
            <person name="Grigoriev I.V."/>
            <person name="Jeffries T.W."/>
        </authorList>
    </citation>
    <scope>NUCLEOTIDE SEQUENCE [LARGE SCALE GENOMIC DNA]</scope>
    <source>
        <strain evidence="5">NRRL YB-2248</strain>
    </source>
</reference>
<feature type="transmembrane region" description="Helical" evidence="3">
    <location>
        <begin position="357"/>
        <end position="379"/>
    </location>
</feature>
<keyword evidence="3" id="KW-0472">Membrane</keyword>
<feature type="transmembrane region" description="Helical" evidence="3">
    <location>
        <begin position="512"/>
        <end position="533"/>
    </location>
</feature>
<dbReference type="Gene3D" id="1.20.1250.20">
    <property type="entry name" value="MFS general substrate transporter like domains"/>
    <property type="match status" value="2"/>
</dbReference>
<dbReference type="GO" id="GO:0022857">
    <property type="term" value="F:transmembrane transporter activity"/>
    <property type="evidence" value="ECO:0007669"/>
    <property type="project" value="InterPro"/>
</dbReference>
<feature type="transmembrane region" description="Helical" evidence="3">
    <location>
        <begin position="142"/>
        <end position="170"/>
    </location>
</feature>
<feature type="transmembrane region" description="Helical" evidence="3">
    <location>
        <begin position="304"/>
        <end position="324"/>
    </location>
</feature>
<dbReference type="InterPro" id="IPR011701">
    <property type="entry name" value="MFS"/>
</dbReference>
<protein>
    <recommendedName>
        <fullName evidence="6">Major facilitator superfamily (MFS) profile domain-containing protein</fullName>
    </recommendedName>
</protein>
<evidence type="ECO:0000313" key="4">
    <source>
        <dbReference type="EMBL" id="ODV86784.1"/>
    </source>
</evidence>
<evidence type="ECO:0000313" key="5">
    <source>
        <dbReference type="Proteomes" id="UP000094801"/>
    </source>
</evidence>
<gene>
    <name evidence="4" type="ORF">CANARDRAFT_195736</name>
</gene>